<keyword evidence="3" id="KW-0034">Amyloid</keyword>
<evidence type="ECO:0000313" key="3">
    <source>
        <dbReference type="EMBL" id="KAJ4495995.1"/>
    </source>
</evidence>
<dbReference type="PROSITE" id="PS50011">
    <property type="entry name" value="PROTEIN_KINASE_DOM"/>
    <property type="match status" value="1"/>
</dbReference>
<dbReference type="InterPro" id="IPR000719">
    <property type="entry name" value="Prot_kinase_dom"/>
</dbReference>
<organism evidence="3 4">
    <name type="scientific">Lentinula lateritia</name>
    <dbReference type="NCBI Taxonomy" id="40482"/>
    <lineage>
        <taxon>Eukaryota</taxon>
        <taxon>Fungi</taxon>
        <taxon>Dikarya</taxon>
        <taxon>Basidiomycota</taxon>
        <taxon>Agaricomycotina</taxon>
        <taxon>Agaricomycetes</taxon>
        <taxon>Agaricomycetidae</taxon>
        <taxon>Agaricales</taxon>
        <taxon>Marasmiineae</taxon>
        <taxon>Omphalotaceae</taxon>
        <taxon>Lentinula</taxon>
    </lineage>
</organism>
<sequence length="614" mass="70462">MADPISAISFAAQIFSMTMDAYKIFRKALAFPDSAEKLVLRLKVEYVRLQLWGRNSGLDRGYLPLQFKPFEDVVLDLLKRLTMLFQDSTKLREKYGLMLVDELDKIPENFGTSEAQRTASFFRIKEAWRGIAKLDRARSGTLISPTSKTRHAGKSTGREDSSASMTSRLRWAISSQSQFEALILEIRGFTDSLNNLLKESQQLTLLRDWDRVQLDMLSKVEDIGSLRLVQDVTEGYQECEGIFDMAARKAIVVADELPTGISLGDQTLDFVDSAQVVNSSRSIAVMQKADFDLPDNFPEVARCLARYRNSEHPSSLVLIEKKRYLAELSAEHRELLRVRIKALIHLLNCSRQDRQSLPLCLGYWHDLEDSCWCLVYNIPVPLPGDGTVRQIQSSIQLRTLLHFIRDPAIRPPLEHRIQLASSIAGVLSRLFGSQWLHKSIRSDNIVFIRNGDRQYLLTDSPLIFGFEYSRRYTEASIDLINMDLAQSIYRHPEYQGNQRDRKKYRMAYDVYSFGLMLAEIALWTPLLTIYQERLKRHPIEQSPAFLEPQAMNLKEEMVKIAERQLAFKIGSGYRDVVLWCLKQSQGFMTADNELAAKFYSEVVIPLETISQTFK</sequence>
<keyword evidence="3" id="KW-0640">Prion</keyword>
<feature type="domain" description="Protein kinase" evidence="2">
    <location>
        <begin position="257"/>
        <end position="603"/>
    </location>
</feature>
<reference evidence="3" key="1">
    <citation type="submission" date="2022-08" db="EMBL/GenBank/DDBJ databases">
        <authorList>
            <consortium name="DOE Joint Genome Institute"/>
            <person name="Min B."/>
            <person name="Riley R."/>
            <person name="Sierra-Patev S."/>
            <person name="Naranjo-Ortiz M."/>
            <person name="Looney B."/>
            <person name="Konkel Z."/>
            <person name="Slot J.C."/>
            <person name="Sakamoto Y."/>
            <person name="Steenwyk J.L."/>
            <person name="Rokas A."/>
            <person name="Carro J."/>
            <person name="Camarero S."/>
            <person name="Ferreira P."/>
            <person name="Molpeceres G."/>
            <person name="Ruiz-Duenas F.J."/>
            <person name="Serrano A."/>
            <person name="Henrissat B."/>
            <person name="Drula E."/>
            <person name="Hughes K.W."/>
            <person name="Mata J.L."/>
            <person name="Ishikawa N.K."/>
            <person name="Vargas-Isla R."/>
            <person name="Ushijima S."/>
            <person name="Smith C.A."/>
            <person name="Ahrendt S."/>
            <person name="Andreopoulos W."/>
            <person name="He G."/>
            <person name="Labutti K."/>
            <person name="Lipzen A."/>
            <person name="Ng V."/>
            <person name="Sandor L."/>
            <person name="Barry K."/>
            <person name="Martinez A.T."/>
            <person name="Xiao Y."/>
            <person name="Gibbons J.G."/>
            <person name="Terashima K."/>
            <person name="Hibbett D.S."/>
            <person name="Grigoriev I.V."/>
        </authorList>
    </citation>
    <scope>NUCLEOTIDE SEQUENCE</scope>
    <source>
        <strain evidence="3">Sp2 HRB7682 ss15</strain>
    </source>
</reference>
<dbReference type="Gene3D" id="1.10.510.10">
    <property type="entry name" value="Transferase(Phosphotransferase) domain 1"/>
    <property type="match status" value="1"/>
</dbReference>
<dbReference type="GO" id="GO:0004672">
    <property type="term" value="F:protein kinase activity"/>
    <property type="evidence" value="ECO:0007669"/>
    <property type="project" value="InterPro"/>
</dbReference>
<dbReference type="Pfam" id="PF14479">
    <property type="entry name" value="HeLo"/>
    <property type="match status" value="1"/>
</dbReference>
<gene>
    <name evidence="3" type="ORF">C8J55DRAFT_495481</name>
</gene>
<reference evidence="3" key="2">
    <citation type="journal article" date="2023" name="Proc. Natl. Acad. Sci. U.S.A.">
        <title>A global phylogenomic analysis of the shiitake genus Lentinula.</title>
        <authorList>
            <person name="Sierra-Patev S."/>
            <person name="Min B."/>
            <person name="Naranjo-Ortiz M."/>
            <person name="Looney B."/>
            <person name="Konkel Z."/>
            <person name="Slot J.C."/>
            <person name="Sakamoto Y."/>
            <person name="Steenwyk J.L."/>
            <person name="Rokas A."/>
            <person name="Carro J."/>
            <person name="Camarero S."/>
            <person name="Ferreira P."/>
            <person name="Molpeceres G."/>
            <person name="Ruiz-Duenas F.J."/>
            <person name="Serrano A."/>
            <person name="Henrissat B."/>
            <person name="Drula E."/>
            <person name="Hughes K.W."/>
            <person name="Mata J.L."/>
            <person name="Ishikawa N.K."/>
            <person name="Vargas-Isla R."/>
            <person name="Ushijima S."/>
            <person name="Smith C.A."/>
            <person name="Donoghue J."/>
            <person name="Ahrendt S."/>
            <person name="Andreopoulos W."/>
            <person name="He G."/>
            <person name="LaButti K."/>
            <person name="Lipzen A."/>
            <person name="Ng V."/>
            <person name="Riley R."/>
            <person name="Sandor L."/>
            <person name="Barry K."/>
            <person name="Martinez A.T."/>
            <person name="Xiao Y."/>
            <person name="Gibbons J.G."/>
            <person name="Terashima K."/>
            <person name="Grigoriev I.V."/>
            <person name="Hibbett D."/>
        </authorList>
    </citation>
    <scope>NUCLEOTIDE SEQUENCE</scope>
    <source>
        <strain evidence="3">Sp2 HRB7682 ss15</strain>
    </source>
</reference>
<dbReference type="Proteomes" id="UP001150238">
    <property type="component" value="Unassembled WGS sequence"/>
</dbReference>
<dbReference type="EMBL" id="JANVFS010000001">
    <property type="protein sequence ID" value="KAJ4495995.1"/>
    <property type="molecule type" value="Genomic_DNA"/>
</dbReference>
<dbReference type="InterPro" id="IPR029498">
    <property type="entry name" value="HeLo_dom"/>
</dbReference>
<dbReference type="InterPro" id="IPR011009">
    <property type="entry name" value="Kinase-like_dom_sf"/>
</dbReference>
<accession>A0A9W9E0Y7</accession>
<evidence type="ECO:0000313" key="4">
    <source>
        <dbReference type="Proteomes" id="UP001150238"/>
    </source>
</evidence>
<feature type="region of interest" description="Disordered" evidence="1">
    <location>
        <begin position="143"/>
        <end position="163"/>
    </location>
</feature>
<dbReference type="PANTHER" id="PTHR37542">
    <property type="entry name" value="HELO DOMAIN-CONTAINING PROTEIN-RELATED"/>
    <property type="match status" value="1"/>
</dbReference>
<evidence type="ECO:0000259" key="2">
    <source>
        <dbReference type="PROSITE" id="PS50011"/>
    </source>
</evidence>
<dbReference type="AlphaFoldDB" id="A0A9W9E0Y7"/>
<proteinExistence type="predicted"/>
<dbReference type="GO" id="GO:0005524">
    <property type="term" value="F:ATP binding"/>
    <property type="evidence" value="ECO:0007669"/>
    <property type="project" value="InterPro"/>
</dbReference>
<protein>
    <submittedName>
        <fullName evidence="3">Prion-inhibition and propagation-domain-containing protein</fullName>
    </submittedName>
</protein>
<evidence type="ECO:0000256" key="1">
    <source>
        <dbReference type="SAM" id="MobiDB-lite"/>
    </source>
</evidence>
<comment type="caution">
    <text evidence="3">The sequence shown here is derived from an EMBL/GenBank/DDBJ whole genome shotgun (WGS) entry which is preliminary data.</text>
</comment>
<dbReference type="InterPro" id="IPR056002">
    <property type="entry name" value="DUF7580"/>
</dbReference>
<name>A0A9W9E0Y7_9AGAR</name>
<dbReference type="PANTHER" id="PTHR37542:SF1">
    <property type="entry name" value="PRION-INHIBITION AND PROPAGATION HELO DOMAIN-CONTAINING PROTEIN"/>
    <property type="match status" value="1"/>
</dbReference>
<dbReference type="SUPFAM" id="SSF56112">
    <property type="entry name" value="Protein kinase-like (PK-like)"/>
    <property type="match status" value="1"/>
</dbReference>
<dbReference type="Pfam" id="PF24476">
    <property type="entry name" value="DUF7580"/>
    <property type="match status" value="1"/>
</dbReference>
<dbReference type="InterPro" id="IPR038305">
    <property type="entry name" value="HeLo_sf"/>
</dbReference>
<dbReference type="Gene3D" id="1.20.120.1020">
    <property type="entry name" value="Prion-inhibition and propagation, HeLo domain"/>
    <property type="match status" value="1"/>
</dbReference>